<protein>
    <submittedName>
        <fullName evidence="1">Uncharacterized protein</fullName>
    </submittedName>
</protein>
<geneLocation type="plasmid" evidence="1">
    <name>pSM51_Rh02</name>
</geneLocation>
<dbReference type="RefSeq" id="WP_130660622.1">
    <property type="nucleotide sequence ID" value="NZ_SILG01000003.1"/>
</dbReference>
<accession>A0ABY1XL55</accession>
<gene>
    <name evidence="1" type="ORF">ELH03_27595</name>
</gene>
<dbReference type="Proteomes" id="UP000291302">
    <property type="component" value="Unassembled WGS sequence"/>
</dbReference>
<keyword evidence="1" id="KW-0614">Plasmid</keyword>
<comment type="caution">
    <text evidence="1">The sequence shown here is derived from an EMBL/GenBank/DDBJ whole genome shotgun (WGS) entry which is preliminary data.</text>
</comment>
<name>A0ABY1XL55_9HYPH</name>
<proteinExistence type="predicted"/>
<evidence type="ECO:0000313" key="2">
    <source>
        <dbReference type="Proteomes" id="UP000291302"/>
    </source>
</evidence>
<dbReference type="EMBL" id="SILG01000003">
    <property type="protein sequence ID" value="TBE60635.1"/>
    <property type="molecule type" value="Genomic_DNA"/>
</dbReference>
<sequence length="146" mass="16196">MLKHSHAGEVMREKSKLRVSSFSGLYWSAAIPLKAESAHRNLLTAIEGRIGTELFTAIAYDRTSGAPCACFDIAVDAASGDACGIYRILIVEAGVEETFDIATPAIWCQCEKPEDMVGKVYKHLTDMGFFEDLYWHVENSIPRQVH</sequence>
<evidence type="ECO:0000313" key="1">
    <source>
        <dbReference type="EMBL" id="TBE60635.1"/>
    </source>
</evidence>
<organism evidence="1 2">
    <name type="scientific">Rhizobium beringeri</name>
    <dbReference type="NCBI Taxonomy" id="3019934"/>
    <lineage>
        <taxon>Bacteria</taxon>
        <taxon>Pseudomonadati</taxon>
        <taxon>Pseudomonadota</taxon>
        <taxon>Alphaproteobacteria</taxon>
        <taxon>Hyphomicrobiales</taxon>
        <taxon>Rhizobiaceae</taxon>
        <taxon>Rhizobium/Agrobacterium group</taxon>
        <taxon>Rhizobium</taxon>
    </lineage>
</organism>
<keyword evidence="2" id="KW-1185">Reference proteome</keyword>
<reference evidence="1 2" key="1">
    <citation type="submission" date="2019-02" db="EMBL/GenBank/DDBJ databases">
        <title>The genomic architecture of introgression among sibling species of bacteria.</title>
        <authorList>
            <person name="Cavassim M.I.A."/>
            <person name="Moeskjaer S."/>
            <person name="Moslemi C."/>
            <person name="Fields B."/>
            <person name="Bachmann A."/>
            <person name="Vilhjalmsson B."/>
            <person name="Schierup M.H."/>
            <person name="Young J.P.W."/>
            <person name="Andersen S.U."/>
        </authorList>
    </citation>
    <scope>NUCLEOTIDE SEQUENCE [LARGE SCALE GENOMIC DNA]</scope>
    <source>
        <strain evidence="1 2">SM51</strain>
        <plasmid evidence="1">pSM51_Rh02</plasmid>
    </source>
</reference>